<reference evidence="2 3" key="1">
    <citation type="submission" date="2015-01" db="EMBL/GenBank/DDBJ databases">
        <authorList>
            <person name="Xiang T."/>
            <person name="Song Y."/>
            <person name="Huang L."/>
            <person name="Wang B."/>
            <person name="Wu P."/>
        </authorList>
    </citation>
    <scope>NUCLEOTIDE SEQUENCE [LARGE SCALE GENOMIC DNA]</scope>
    <source>
        <strain evidence="2 3">Cc12</strain>
    </source>
</reference>
<dbReference type="PANTHER" id="PTHR22762">
    <property type="entry name" value="ALPHA-GLUCOSIDASE"/>
    <property type="match status" value="1"/>
</dbReference>
<gene>
    <name evidence="2" type="ORF">CCAN12_810128</name>
</gene>
<evidence type="ECO:0000313" key="2">
    <source>
        <dbReference type="EMBL" id="CEN41651.1"/>
    </source>
</evidence>
<proteinExistence type="predicted"/>
<name>A0A0B7HPI7_9FLAO</name>
<organism evidence="2 3">
    <name type="scientific">Capnocytophaga canimorsus</name>
    <dbReference type="NCBI Taxonomy" id="28188"/>
    <lineage>
        <taxon>Bacteria</taxon>
        <taxon>Pseudomonadati</taxon>
        <taxon>Bacteroidota</taxon>
        <taxon>Flavobacteriia</taxon>
        <taxon>Flavobacteriales</taxon>
        <taxon>Flavobacteriaceae</taxon>
        <taxon>Capnocytophaga</taxon>
    </lineage>
</organism>
<accession>A0A0B7HPI7</accession>
<feature type="domain" description="Glycosyl hydrolase family 31 C-terminal" evidence="1">
    <location>
        <begin position="71"/>
        <end position="112"/>
    </location>
</feature>
<evidence type="ECO:0000259" key="1">
    <source>
        <dbReference type="Pfam" id="PF21365"/>
    </source>
</evidence>
<dbReference type="PANTHER" id="PTHR22762:SF166">
    <property type="entry name" value="ALPHA-GLUCOSIDASE"/>
    <property type="match status" value="1"/>
</dbReference>
<dbReference type="Proteomes" id="UP000044026">
    <property type="component" value="Unassembled WGS sequence"/>
</dbReference>
<dbReference type="SUPFAM" id="SSF51011">
    <property type="entry name" value="Glycosyl hydrolase domain"/>
    <property type="match status" value="1"/>
</dbReference>
<dbReference type="Pfam" id="PF21365">
    <property type="entry name" value="Glyco_hydro_31_3rd"/>
    <property type="match status" value="1"/>
</dbReference>
<protein>
    <recommendedName>
        <fullName evidence="1">Glycosyl hydrolase family 31 C-terminal domain-containing protein</fullName>
    </recommendedName>
</protein>
<evidence type="ECO:0000313" key="3">
    <source>
        <dbReference type="Proteomes" id="UP000044026"/>
    </source>
</evidence>
<dbReference type="InterPro" id="IPR048395">
    <property type="entry name" value="Glyco_hydro_31_C"/>
</dbReference>
<sequence length="127" mass="14430">MAEKNVSVNVRDFSMEKPFTPMQLNMDGWGSNPKYPHILGEPATSINRFYLKLKSELMPYAYSVAHQAIEGMPMVRAMFLEYPNAYTLGKSTQYQFLYGPYFLVAPIYQSTQADTQGNECASRHLSA</sequence>
<dbReference type="AlphaFoldDB" id="A0A0B7HPI7"/>
<dbReference type="GO" id="GO:0004553">
    <property type="term" value="F:hydrolase activity, hydrolyzing O-glycosyl compounds"/>
    <property type="evidence" value="ECO:0007669"/>
    <property type="project" value="TreeGrafter"/>
</dbReference>
<dbReference type="EMBL" id="CDOE01000080">
    <property type="protein sequence ID" value="CEN41651.1"/>
    <property type="molecule type" value="Genomic_DNA"/>
</dbReference>
<dbReference type="Gene3D" id="3.20.20.80">
    <property type="entry name" value="Glycosidases"/>
    <property type="match status" value="1"/>
</dbReference>